<keyword evidence="2" id="KW-1133">Transmembrane helix</keyword>
<evidence type="ECO:0000256" key="2">
    <source>
        <dbReference type="SAM" id="Phobius"/>
    </source>
</evidence>
<feature type="transmembrane region" description="Helical" evidence="2">
    <location>
        <begin position="394"/>
        <end position="415"/>
    </location>
</feature>
<evidence type="ECO:0000313" key="3">
    <source>
        <dbReference type="EMBL" id="MEJ5904185.1"/>
    </source>
</evidence>
<dbReference type="PANTHER" id="PTHR43298:SF2">
    <property type="entry name" value="FMN_FAD EXPORTER YEEO-RELATED"/>
    <property type="match status" value="1"/>
</dbReference>
<dbReference type="PANTHER" id="PTHR43298">
    <property type="entry name" value="MULTIDRUG RESISTANCE PROTEIN NORM-RELATED"/>
    <property type="match status" value="1"/>
</dbReference>
<feature type="transmembrane region" description="Helical" evidence="2">
    <location>
        <begin position="12"/>
        <end position="33"/>
    </location>
</feature>
<proteinExistence type="predicted"/>
<protein>
    <submittedName>
        <fullName evidence="3">MATE family efflux transporter</fullName>
    </submittedName>
</protein>
<dbReference type="EMBL" id="JBBHLD010000003">
    <property type="protein sequence ID" value="MEJ5904185.1"/>
    <property type="molecule type" value="Genomic_DNA"/>
</dbReference>
<evidence type="ECO:0000256" key="1">
    <source>
        <dbReference type="ARBA" id="ARBA00022448"/>
    </source>
</evidence>
<dbReference type="InterPro" id="IPR002528">
    <property type="entry name" value="MATE_fam"/>
</dbReference>
<dbReference type="RefSeq" id="WP_186675712.1">
    <property type="nucleotide sequence ID" value="NZ_JBBHLD010000003.1"/>
</dbReference>
<keyword evidence="2" id="KW-0812">Transmembrane</keyword>
<comment type="caution">
    <text evidence="3">The sequence shown here is derived from an EMBL/GenBank/DDBJ whole genome shotgun (WGS) entry which is preliminary data.</text>
</comment>
<keyword evidence="2" id="KW-0472">Membrane</keyword>
<feature type="transmembrane region" description="Helical" evidence="2">
    <location>
        <begin position="331"/>
        <end position="353"/>
    </location>
</feature>
<gene>
    <name evidence="3" type="ORF">V7V80_05755</name>
</gene>
<feature type="transmembrane region" description="Helical" evidence="2">
    <location>
        <begin position="365"/>
        <end position="388"/>
    </location>
</feature>
<feature type="transmembrane region" description="Helical" evidence="2">
    <location>
        <begin position="301"/>
        <end position="325"/>
    </location>
</feature>
<feature type="transmembrane region" description="Helical" evidence="2">
    <location>
        <begin position="173"/>
        <end position="196"/>
    </location>
</feature>
<feature type="transmembrane region" description="Helical" evidence="2">
    <location>
        <begin position="224"/>
        <end position="244"/>
    </location>
</feature>
<dbReference type="InterPro" id="IPR050222">
    <property type="entry name" value="MATE_MdtK"/>
</dbReference>
<accession>A0ABU8R2S2</accession>
<sequence>MEIIKLAIPLTLSRIGEIILSFLYFSFIGHIFVNTLEEASIAWALVSFLTVLGIGFFSPLVVRVAGASVNNKAHSTAYLQTTASLHYALAGGTIVALLAFAFLHASTPAGTISNHTPLLLLTSLPAIYIQTVIFNFFNATGKPKLEIIFTTSLNCSLLIYITLTLWLSPSNTVLDFIVAYSTLRWIHVGFVATLYYRELKKQNIALPSNTSKLLRYKNIFKDGVPMAVCFAGESAVYLIITLIAKTQENISLPAYQASLHFMTFVYMVSIGSATATGILTARDYKKELKRKFCIDFRNGMICGAVLLMPLITACLFFGDFIASLYTSDPEIKLDIAKCLTASTPFLICEYIYIVTRSTLRSMLDFWIPTLMSIASLNFIGIGLIYSLIDTSPDPLLFIYYSLSFSSFILMLLLLWRFRAKYNQFSCNCAQRMRED</sequence>
<reference evidence="3 4" key="1">
    <citation type="submission" date="2024-02" db="EMBL/GenBank/DDBJ databases">
        <title>Identification of pathogenicity and growth-promoting functions of Pseudomonas putida variants.</title>
        <authorList>
            <person name="Sun J."/>
        </authorList>
    </citation>
    <scope>NUCLEOTIDE SEQUENCE [LARGE SCALE GENOMIC DNA]</scope>
    <source>
        <strain evidence="3 4">A04</strain>
    </source>
</reference>
<feature type="transmembrane region" description="Helical" evidence="2">
    <location>
        <begin position="118"/>
        <end position="138"/>
    </location>
</feature>
<dbReference type="Proteomes" id="UP001377692">
    <property type="component" value="Unassembled WGS sequence"/>
</dbReference>
<feature type="transmembrane region" description="Helical" evidence="2">
    <location>
        <begin position="264"/>
        <end position="281"/>
    </location>
</feature>
<dbReference type="Pfam" id="PF01554">
    <property type="entry name" value="MatE"/>
    <property type="match status" value="1"/>
</dbReference>
<evidence type="ECO:0000313" key="4">
    <source>
        <dbReference type="Proteomes" id="UP001377692"/>
    </source>
</evidence>
<keyword evidence="1" id="KW-0813">Transport</keyword>
<feature type="transmembrane region" description="Helical" evidence="2">
    <location>
        <begin position="39"/>
        <end position="62"/>
    </location>
</feature>
<keyword evidence="4" id="KW-1185">Reference proteome</keyword>
<name>A0ABU8R2S2_9PSED</name>
<feature type="transmembrane region" description="Helical" evidence="2">
    <location>
        <begin position="145"/>
        <end position="167"/>
    </location>
</feature>
<feature type="transmembrane region" description="Helical" evidence="2">
    <location>
        <begin position="83"/>
        <end position="106"/>
    </location>
</feature>
<organism evidence="3 4">
    <name type="scientific">Pseudomonas kermanshahensis</name>
    <dbReference type="NCBI Taxonomy" id="2745482"/>
    <lineage>
        <taxon>Bacteria</taxon>
        <taxon>Pseudomonadati</taxon>
        <taxon>Pseudomonadota</taxon>
        <taxon>Gammaproteobacteria</taxon>
        <taxon>Pseudomonadales</taxon>
        <taxon>Pseudomonadaceae</taxon>
        <taxon>Pseudomonas</taxon>
    </lineage>
</organism>